<feature type="compositionally biased region" description="Low complexity" evidence="7">
    <location>
        <begin position="140"/>
        <end position="156"/>
    </location>
</feature>
<dbReference type="Pfam" id="PF00551">
    <property type="entry name" value="Formyl_trans_N"/>
    <property type="match status" value="1"/>
</dbReference>
<feature type="compositionally biased region" description="Low complexity" evidence="7">
    <location>
        <begin position="247"/>
        <end position="258"/>
    </location>
</feature>
<accession>A0ABS6V0Y0</accession>
<feature type="site" description="Raises pKa of active site His" evidence="6">
    <location>
        <position position="405"/>
    </location>
</feature>
<sequence>MPQRPRRRAGRTHLRRHVPGESDPRVAGTSPPRRTRRRRRPSRPPYGAGPSTGSPAGAPPSATAAVSASGPEPPPARRTGRSSRPRPGPARIRIGPTKSSPAPVGPAPVGPIPSGAARGGPERSSPVPRNGPAGPGRPDASAVAAALRHATTAAGTPAGGAPPGTTTPCPTAPGPPRRPRRRPTRRARRRARSANWWPNGPGRPPSARPATGRATGRRADAGGLRHRCDLRRRLGWAGPADHRRTARSPCVSVSPSSAPRRIEIPDPARVVVLVSGSGTLLQALLDAGTQVVAVGADRADIEGLARAERAGVPTFVLRVADHPDRAAWDTALATTVVAHRPDLVVSAGFMKILGPGFLSGVGVPVVNTHPALLPSFPGVHGVADALAYGVKVTGATVHLVDEGMDTGPVLAQAAVPIEDGDTVDTLHERIKIEERRLLVGTVAALARDGATVTGREVTIP</sequence>
<dbReference type="GO" id="GO:0004644">
    <property type="term" value="F:phosphoribosylglycinamide formyltransferase activity"/>
    <property type="evidence" value="ECO:0007669"/>
    <property type="project" value="UniProtKB-EC"/>
</dbReference>
<feature type="binding site" evidence="6">
    <location>
        <position position="367"/>
    </location>
    <ligand>
        <name>(6R)-10-formyltetrahydrofolate</name>
        <dbReference type="ChEBI" id="CHEBI:195366"/>
    </ligand>
</feature>
<gene>
    <name evidence="6" type="primary">purN</name>
    <name evidence="9" type="ORF">I4I81_28400</name>
</gene>
<feature type="compositionally biased region" description="Basic residues" evidence="7">
    <location>
        <begin position="33"/>
        <end position="42"/>
    </location>
</feature>
<keyword evidence="2 6" id="KW-0808">Transferase</keyword>
<reference evidence="9 10" key="1">
    <citation type="submission" date="2020-11" db="EMBL/GenBank/DDBJ databases">
        <title>Pseudonocardia abyssalis sp. nov. and Pseudonocardia oceani sp. nov., description and phylogenomic analysis of two novel actinomycetes isolated from the deep Southern Ocean.</title>
        <authorList>
            <person name="Parra J."/>
        </authorList>
    </citation>
    <scope>NUCLEOTIDE SEQUENCE [LARGE SCALE GENOMIC DNA]</scope>
    <source>
        <strain evidence="9 10">KRD-168</strain>
    </source>
</reference>
<feature type="region of interest" description="Disordered" evidence="7">
    <location>
        <begin position="239"/>
        <end position="258"/>
    </location>
</feature>
<feature type="active site" description="Proton donor" evidence="6">
    <location>
        <position position="369"/>
    </location>
</feature>
<protein>
    <recommendedName>
        <fullName evidence="6">Phosphoribosylglycinamide formyltransferase</fullName>
        <ecNumber evidence="6">2.1.2.2</ecNumber>
    </recommendedName>
    <alternativeName>
        <fullName evidence="6">5'-phosphoribosylglycinamide transformylase</fullName>
    </alternativeName>
    <alternativeName>
        <fullName evidence="6">GAR transformylase</fullName>
        <shortName evidence="6">GART</shortName>
    </alternativeName>
</protein>
<evidence type="ECO:0000313" key="9">
    <source>
        <dbReference type="EMBL" id="MBW0138156.1"/>
    </source>
</evidence>
<dbReference type="InterPro" id="IPR001555">
    <property type="entry name" value="GART_AS"/>
</dbReference>
<evidence type="ECO:0000256" key="6">
    <source>
        <dbReference type="HAMAP-Rule" id="MF_01930"/>
    </source>
</evidence>
<dbReference type="CDD" id="cd08645">
    <property type="entry name" value="FMT_core_GART"/>
    <property type="match status" value="1"/>
</dbReference>
<evidence type="ECO:0000256" key="2">
    <source>
        <dbReference type="ARBA" id="ARBA00022679"/>
    </source>
</evidence>
<evidence type="ECO:0000313" key="10">
    <source>
        <dbReference type="Proteomes" id="UP000694287"/>
    </source>
</evidence>
<evidence type="ECO:0000256" key="4">
    <source>
        <dbReference type="ARBA" id="ARBA00038440"/>
    </source>
</evidence>
<feature type="binding site" evidence="6">
    <location>
        <position position="325"/>
    </location>
    <ligand>
        <name>(6R)-10-formyltetrahydrofolate</name>
        <dbReference type="ChEBI" id="CHEBI:195366"/>
    </ligand>
</feature>
<proteinExistence type="inferred from homology"/>
<dbReference type="EC" id="2.1.2.2" evidence="6"/>
<dbReference type="InterPro" id="IPR004607">
    <property type="entry name" value="GART"/>
</dbReference>
<keyword evidence="10" id="KW-1185">Reference proteome</keyword>
<organism evidence="9 10">
    <name type="scientific">Pseudonocardia abyssalis</name>
    <dbReference type="NCBI Taxonomy" id="2792008"/>
    <lineage>
        <taxon>Bacteria</taxon>
        <taxon>Bacillati</taxon>
        <taxon>Actinomycetota</taxon>
        <taxon>Actinomycetes</taxon>
        <taxon>Pseudonocardiales</taxon>
        <taxon>Pseudonocardiaceae</taxon>
        <taxon>Pseudonocardia</taxon>
    </lineage>
</organism>
<feature type="compositionally biased region" description="Basic residues" evidence="7">
    <location>
        <begin position="177"/>
        <end position="192"/>
    </location>
</feature>
<comment type="caution">
    <text evidence="6">Lacks conserved residue(s) required for the propagation of feature annotation.</text>
</comment>
<name>A0ABS6V0Y0_9PSEU</name>
<keyword evidence="3 6" id="KW-0658">Purine biosynthesis</keyword>
<comment type="pathway">
    <text evidence="1 6">Purine metabolism; IMP biosynthesis via de novo pathway; N(2)-formyl-N(1)-(5-phospho-D-ribosyl)glycinamide from N(1)-(5-phospho-D-ribosyl)glycinamide (10-formyl THF route): step 1/1.</text>
</comment>
<dbReference type="PANTHER" id="PTHR43369">
    <property type="entry name" value="PHOSPHORIBOSYLGLYCINAMIDE FORMYLTRANSFERASE"/>
    <property type="match status" value="1"/>
</dbReference>
<evidence type="ECO:0000256" key="1">
    <source>
        <dbReference type="ARBA" id="ARBA00005054"/>
    </source>
</evidence>
<comment type="catalytic activity">
    <reaction evidence="5 6">
        <text>N(1)-(5-phospho-beta-D-ribosyl)glycinamide + (6R)-10-formyltetrahydrofolate = N(2)-formyl-N(1)-(5-phospho-beta-D-ribosyl)glycinamide + (6S)-5,6,7,8-tetrahydrofolate + H(+)</text>
        <dbReference type="Rhea" id="RHEA:15053"/>
        <dbReference type="ChEBI" id="CHEBI:15378"/>
        <dbReference type="ChEBI" id="CHEBI:57453"/>
        <dbReference type="ChEBI" id="CHEBI:143788"/>
        <dbReference type="ChEBI" id="CHEBI:147286"/>
        <dbReference type="ChEBI" id="CHEBI:195366"/>
        <dbReference type="EC" id="2.1.2.2"/>
    </reaction>
</comment>
<dbReference type="PANTHER" id="PTHR43369:SF2">
    <property type="entry name" value="PHOSPHORIBOSYLGLYCINAMIDE FORMYLTRANSFERASE"/>
    <property type="match status" value="1"/>
</dbReference>
<dbReference type="NCBIfam" id="TIGR00639">
    <property type="entry name" value="PurN"/>
    <property type="match status" value="1"/>
</dbReference>
<dbReference type="PROSITE" id="PS00373">
    <property type="entry name" value="GART"/>
    <property type="match status" value="1"/>
</dbReference>
<feature type="compositionally biased region" description="Low complexity" evidence="7">
    <location>
        <begin position="89"/>
        <end position="102"/>
    </location>
</feature>
<evidence type="ECO:0000256" key="3">
    <source>
        <dbReference type="ARBA" id="ARBA00022755"/>
    </source>
</evidence>
<evidence type="ECO:0000256" key="5">
    <source>
        <dbReference type="ARBA" id="ARBA00047664"/>
    </source>
</evidence>
<dbReference type="InterPro" id="IPR002376">
    <property type="entry name" value="Formyl_transf_N"/>
</dbReference>
<feature type="region of interest" description="Disordered" evidence="7">
    <location>
        <begin position="1"/>
        <end position="225"/>
    </location>
</feature>
<dbReference type="HAMAP" id="MF_01930">
    <property type="entry name" value="PurN"/>
    <property type="match status" value="1"/>
</dbReference>
<evidence type="ECO:0000256" key="7">
    <source>
        <dbReference type="SAM" id="MobiDB-lite"/>
    </source>
</evidence>
<comment type="caution">
    <text evidence="9">The sequence shown here is derived from an EMBL/GenBank/DDBJ whole genome shotgun (WGS) entry which is preliminary data.</text>
</comment>
<comment type="similarity">
    <text evidence="4 6">Belongs to the GART family.</text>
</comment>
<evidence type="ECO:0000259" key="8">
    <source>
        <dbReference type="Pfam" id="PF00551"/>
    </source>
</evidence>
<feature type="compositionally biased region" description="Low complexity" evidence="7">
    <location>
        <begin position="45"/>
        <end position="70"/>
    </location>
</feature>
<dbReference type="EMBL" id="JADQDK010000001">
    <property type="protein sequence ID" value="MBW0138156.1"/>
    <property type="molecule type" value="Genomic_DNA"/>
</dbReference>
<dbReference type="Proteomes" id="UP000694287">
    <property type="component" value="Unassembled WGS sequence"/>
</dbReference>
<comment type="function">
    <text evidence="6">Catalyzes the transfer of a formyl group from 10-formyltetrahydrofolate to 5-phospho-ribosyl-glycinamide (GAR), producing 5-phospho-ribosyl-N-formylglycinamide (FGAR) and tetrahydrofolate.</text>
</comment>
<feature type="binding site" evidence="6">
    <location>
        <begin position="350"/>
        <end position="353"/>
    </location>
    <ligand>
        <name>(6R)-10-formyltetrahydrofolate</name>
        <dbReference type="ChEBI" id="CHEBI:195366"/>
    </ligand>
</feature>
<feature type="compositionally biased region" description="Basic residues" evidence="7">
    <location>
        <begin position="1"/>
        <end position="17"/>
    </location>
</feature>
<feature type="domain" description="Formyl transferase N-terminal" evidence="8">
    <location>
        <begin position="269"/>
        <end position="440"/>
    </location>
</feature>